<reference evidence="19 20" key="1">
    <citation type="journal article" date="2018" name="Nat. Ecol. Evol.">
        <title>Pezizomycetes genomes reveal the molecular basis of ectomycorrhizal truffle lifestyle.</title>
        <authorList>
            <person name="Murat C."/>
            <person name="Payen T."/>
            <person name="Noel B."/>
            <person name="Kuo A."/>
            <person name="Morin E."/>
            <person name="Chen J."/>
            <person name="Kohler A."/>
            <person name="Krizsan K."/>
            <person name="Balestrini R."/>
            <person name="Da Silva C."/>
            <person name="Montanini B."/>
            <person name="Hainaut M."/>
            <person name="Levati E."/>
            <person name="Barry K.W."/>
            <person name="Belfiori B."/>
            <person name="Cichocki N."/>
            <person name="Clum A."/>
            <person name="Dockter R.B."/>
            <person name="Fauchery L."/>
            <person name="Guy J."/>
            <person name="Iotti M."/>
            <person name="Le Tacon F."/>
            <person name="Lindquist E.A."/>
            <person name="Lipzen A."/>
            <person name="Malagnac F."/>
            <person name="Mello A."/>
            <person name="Molinier V."/>
            <person name="Miyauchi S."/>
            <person name="Poulain J."/>
            <person name="Riccioni C."/>
            <person name="Rubini A."/>
            <person name="Sitrit Y."/>
            <person name="Splivallo R."/>
            <person name="Traeger S."/>
            <person name="Wang M."/>
            <person name="Zifcakova L."/>
            <person name="Wipf D."/>
            <person name="Zambonelli A."/>
            <person name="Paolocci F."/>
            <person name="Nowrousian M."/>
            <person name="Ottonello S."/>
            <person name="Baldrian P."/>
            <person name="Spatafora J.W."/>
            <person name="Henrissat B."/>
            <person name="Nagy L.G."/>
            <person name="Aury J.M."/>
            <person name="Wincker P."/>
            <person name="Grigoriev I.V."/>
            <person name="Bonfante P."/>
            <person name="Martin F.M."/>
        </authorList>
    </citation>
    <scope>NUCLEOTIDE SEQUENCE [LARGE SCALE GENOMIC DNA]</scope>
    <source>
        <strain evidence="19 20">RN42</strain>
    </source>
</reference>
<gene>
    <name evidence="19" type="ORF">BJ508DRAFT_420067</name>
</gene>
<dbReference type="InterPro" id="IPR057246">
    <property type="entry name" value="CARBOXYPEPT_ZN_1"/>
</dbReference>
<evidence type="ECO:0000256" key="11">
    <source>
        <dbReference type="ARBA" id="ARBA00023049"/>
    </source>
</evidence>
<evidence type="ECO:0000256" key="1">
    <source>
        <dbReference type="ARBA" id="ARBA00001947"/>
    </source>
</evidence>
<keyword evidence="11" id="KW-0482">Metalloprotease</keyword>
<proteinExistence type="inferred from homology"/>
<dbReference type="Proteomes" id="UP000275078">
    <property type="component" value="Unassembled WGS sequence"/>
</dbReference>
<dbReference type="FunFam" id="3.40.630.10:FF:000084">
    <property type="entry name" value="Carboxypeptidase B2"/>
    <property type="match status" value="1"/>
</dbReference>
<evidence type="ECO:0000256" key="16">
    <source>
        <dbReference type="PROSITE-ProRule" id="PRU01379"/>
    </source>
</evidence>
<evidence type="ECO:0000313" key="19">
    <source>
        <dbReference type="EMBL" id="RPA70960.1"/>
    </source>
</evidence>
<organism evidence="19 20">
    <name type="scientific">Ascobolus immersus RN42</name>
    <dbReference type="NCBI Taxonomy" id="1160509"/>
    <lineage>
        <taxon>Eukaryota</taxon>
        <taxon>Fungi</taxon>
        <taxon>Dikarya</taxon>
        <taxon>Ascomycota</taxon>
        <taxon>Pezizomycotina</taxon>
        <taxon>Pezizomycetes</taxon>
        <taxon>Pezizales</taxon>
        <taxon>Ascobolaceae</taxon>
        <taxon>Ascobolus</taxon>
    </lineage>
</organism>
<protein>
    <recommendedName>
        <fullName evidence="14">Inactive metallocarboxypeptidase ECM14</fullName>
    </recommendedName>
    <alternativeName>
        <fullName evidence="15">Inactive metallocarboxypeptidase ecm14</fullName>
    </alternativeName>
</protein>
<dbReference type="OrthoDB" id="3626597at2759"/>
<comment type="subcellular location">
    <subcellularLocation>
        <location evidence="2">Secreted</location>
    </subcellularLocation>
</comment>
<feature type="signal peptide" evidence="17">
    <location>
        <begin position="1"/>
        <end position="26"/>
    </location>
</feature>
<dbReference type="PROSITE" id="PS00132">
    <property type="entry name" value="CARBOXYPEPT_ZN_1"/>
    <property type="match status" value="1"/>
</dbReference>
<evidence type="ECO:0000256" key="9">
    <source>
        <dbReference type="ARBA" id="ARBA00022801"/>
    </source>
</evidence>
<dbReference type="AlphaFoldDB" id="A0A3N4HFP5"/>
<keyword evidence="8 17" id="KW-0732">Signal</keyword>
<keyword evidence="5" id="KW-0121">Carboxypeptidase</keyword>
<comment type="similarity">
    <text evidence="3 16">Belongs to the peptidase M14 family.</text>
</comment>
<dbReference type="CDD" id="cd03860">
    <property type="entry name" value="M14_CP_A-B_like"/>
    <property type="match status" value="1"/>
</dbReference>
<evidence type="ECO:0000256" key="17">
    <source>
        <dbReference type="SAM" id="SignalP"/>
    </source>
</evidence>
<comment type="cofactor">
    <cofactor evidence="1">
        <name>Zn(2+)</name>
        <dbReference type="ChEBI" id="CHEBI:29105"/>
    </cofactor>
</comment>
<dbReference type="STRING" id="1160509.A0A3N4HFP5"/>
<evidence type="ECO:0000256" key="13">
    <source>
        <dbReference type="ARBA" id="ARBA00025210"/>
    </source>
</evidence>
<keyword evidence="6" id="KW-0645">Protease</keyword>
<evidence type="ECO:0000256" key="15">
    <source>
        <dbReference type="ARBA" id="ARBA00026213"/>
    </source>
</evidence>
<dbReference type="PRINTS" id="PR00765">
    <property type="entry name" value="CRBOXYPTASEA"/>
</dbReference>
<dbReference type="GO" id="GO:0004181">
    <property type="term" value="F:metallocarboxypeptidase activity"/>
    <property type="evidence" value="ECO:0007669"/>
    <property type="project" value="InterPro"/>
</dbReference>
<dbReference type="Pfam" id="PF00246">
    <property type="entry name" value="Peptidase_M14"/>
    <property type="match status" value="1"/>
</dbReference>
<keyword evidence="12" id="KW-1015">Disulfide bond</keyword>
<dbReference type="PROSITE" id="PS52035">
    <property type="entry name" value="PEPTIDASE_M14"/>
    <property type="match status" value="1"/>
</dbReference>
<dbReference type="InterPro" id="IPR000834">
    <property type="entry name" value="Peptidase_M14"/>
</dbReference>
<feature type="chain" id="PRO_5017922265" description="Inactive metallocarboxypeptidase ECM14" evidence="17">
    <location>
        <begin position="27"/>
        <end position="562"/>
    </location>
</feature>
<keyword evidence="4" id="KW-0964">Secreted</keyword>
<accession>A0A3N4HFP5</accession>
<evidence type="ECO:0000256" key="14">
    <source>
        <dbReference type="ARBA" id="ARBA00026187"/>
    </source>
</evidence>
<dbReference type="PANTHER" id="PTHR11705:SF147">
    <property type="entry name" value="INACTIVE METALLOCARBOXYPEPTIDASE ECM14"/>
    <property type="match status" value="1"/>
</dbReference>
<dbReference type="GO" id="GO:0006508">
    <property type="term" value="P:proteolysis"/>
    <property type="evidence" value="ECO:0007669"/>
    <property type="project" value="UniProtKB-KW"/>
</dbReference>
<evidence type="ECO:0000259" key="18">
    <source>
        <dbReference type="PROSITE" id="PS52035"/>
    </source>
</evidence>
<dbReference type="GO" id="GO:0005576">
    <property type="term" value="C:extracellular region"/>
    <property type="evidence" value="ECO:0007669"/>
    <property type="project" value="UniProtKB-SubCell"/>
</dbReference>
<evidence type="ECO:0000256" key="5">
    <source>
        <dbReference type="ARBA" id="ARBA00022645"/>
    </source>
</evidence>
<evidence type="ECO:0000256" key="6">
    <source>
        <dbReference type="ARBA" id="ARBA00022670"/>
    </source>
</evidence>
<keyword evidence="7" id="KW-0479">Metal-binding</keyword>
<evidence type="ECO:0000256" key="2">
    <source>
        <dbReference type="ARBA" id="ARBA00004613"/>
    </source>
</evidence>
<evidence type="ECO:0000313" key="20">
    <source>
        <dbReference type="Proteomes" id="UP000275078"/>
    </source>
</evidence>
<name>A0A3N4HFP5_ASCIM</name>
<evidence type="ECO:0000256" key="12">
    <source>
        <dbReference type="ARBA" id="ARBA00023157"/>
    </source>
</evidence>
<comment type="caution">
    <text evidence="16">Lacks conserved residue(s) required for the propagation of feature annotation.</text>
</comment>
<evidence type="ECO:0000256" key="4">
    <source>
        <dbReference type="ARBA" id="ARBA00022525"/>
    </source>
</evidence>
<dbReference type="Gene3D" id="3.40.630.10">
    <property type="entry name" value="Zn peptidases"/>
    <property type="match status" value="1"/>
</dbReference>
<keyword evidence="20" id="KW-1185">Reference proteome</keyword>
<evidence type="ECO:0000256" key="8">
    <source>
        <dbReference type="ARBA" id="ARBA00022729"/>
    </source>
</evidence>
<evidence type="ECO:0000256" key="10">
    <source>
        <dbReference type="ARBA" id="ARBA00022833"/>
    </source>
</evidence>
<sequence length="562" mass="62590">MKSARRPTRAAVSLLTLLALPSLIAAVPLFTSSKPAHDAHAPGQHAVAAPTTFLDDDLTTDLTDSDFHLFSKVHPQSHPTPPQADGPIRRLASRFLGSQRVLRSLNPDSQLSMSQNALSQHSNDIVLRFTIDKAEDREKFMEAASILFLDVWSITPTHIDVLLPQPSLTFLLDLLPPSLRTAHTALIPDLRQAMLSTYPQFTPTPPTNTNMDPEHSSSGDTENVFFSDYQPLSTITKYLKLLQSLHPTITDIITIGRAHSGRRILALRVGNKLRQRQASGRHPRKTIVINGGSHAREWISTSTVLYLAHTFTTGYVKDKEIRELVDEFDWVFIPSLNTDGYVYTWESDRLWRKNRMETGIGFCQGVDLDRAFGVEWRGGGNPCADNYQGEAPFSAPEARGLADWAVKLNKSGKGKIVGFLDFHSYSQQVLYPYSHSCKKRPLNRENLEELAHLLAKSIRSASAETYTIGSACDASGFSASSPEDDHDNGLSGSAIDWFHAKANVPYSYQIKLRDTGSYGFLLPREMIVPTGREMVGVVRTLGGWLLERDEGGWRDELKRKDL</sequence>
<comment type="function">
    <text evidence="13">Inactive carboxypeptidase that may play a role in cell wall organization and biogenesis.</text>
</comment>
<evidence type="ECO:0000256" key="7">
    <source>
        <dbReference type="ARBA" id="ARBA00022723"/>
    </source>
</evidence>
<keyword evidence="9" id="KW-0378">Hydrolase</keyword>
<dbReference type="SUPFAM" id="SSF53187">
    <property type="entry name" value="Zn-dependent exopeptidases"/>
    <property type="match status" value="1"/>
</dbReference>
<keyword evidence="10" id="KW-0862">Zinc</keyword>
<dbReference type="SMART" id="SM00631">
    <property type="entry name" value="Zn_pept"/>
    <property type="match status" value="1"/>
</dbReference>
<feature type="domain" description="Peptidase M14" evidence="18">
    <location>
        <begin position="228"/>
        <end position="545"/>
    </location>
</feature>
<dbReference type="EMBL" id="ML120001">
    <property type="protein sequence ID" value="RPA70960.1"/>
    <property type="molecule type" value="Genomic_DNA"/>
</dbReference>
<evidence type="ECO:0000256" key="3">
    <source>
        <dbReference type="ARBA" id="ARBA00005988"/>
    </source>
</evidence>
<dbReference type="GO" id="GO:0008270">
    <property type="term" value="F:zinc ion binding"/>
    <property type="evidence" value="ECO:0007669"/>
    <property type="project" value="InterPro"/>
</dbReference>
<dbReference type="PANTHER" id="PTHR11705">
    <property type="entry name" value="PROTEASE FAMILY M14 CARBOXYPEPTIDASE A,B"/>
    <property type="match status" value="1"/>
</dbReference>